<dbReference type="PROSITE" id="PS51257">
    <property type="entry name" value="PROKAR_LIPOPROTEIN"/>
    <property type="match status" value="1"/>
</dbReference>
<feature type="transmembrane region" description="Helical" evidence="8">
    <location>
        <begin position="375"/>
        <end position="396"/>
    </location>
</feature>
<feature type="transmembrane region" description="Helical" evidence="8">
    <location>
        <begin position="346"/>
        <end position="363"/>
    </location>
</feature>
<dbReference type="InterPro" id="IPR036259">
    <property type="entry name" value="MFS_trans_sf"/>
</dbReference>
<evidence type="ECO:0000259" key="10">
    <source>
        <dbReference type="PROSITE" id="PS50850"/>
    </source>
</evidence>
<dbReference type="Gene3D" id="1.20.1250.20">
    <property type="entry name" value="MFS general substrate transporter like domains"/>
    <property type="match status" value="1"/>
</dbReference>
<feature type="chain" id="PRO_5028483957" description="Major facilitator superfamily (MFS) profile domain-containing protein" evidence="9">
    <location>
        <begin position="26"/>
        <end position="502"/>
    </location>
</feature>
<dbReference type="PROSITE" id="PS00216">
    <property type="entry name" value="SUGAR_TRANSPORT_1"/>
    <property type="match status" value="1"/>
</dbReference>
<dbReference type="InterPro" id="IPR005828">
    <property type="entry name" value="MFS_sugar_transport-like"/>
</dbReference>
<keyword evidence="5 8" id="KW-1133">Transmembrane helix</keyword>
<reference evidence="12" key="1">
    <citation type="journal article" date="2015" name="Genome Announc.">
        <title>Draft genome sequence of Talaromyces cellulolyticus strain Y-94, a source of lignocellulosic biomass-degrading enzymes.</title>
        <authorList>
            <person name="Fujii T."/>
            <person name="Koike H."/>
            <person name="Sawayama S."/>
            <person name="Yano S."/>
            <person name="Inoue H."/>
        </authorList>
    </citation>
    <scope>NUCLEOTIDE SEQUENCE [LARGE SCALE GENOMIC DNA]</scope>
    <source>
        <strain evidence="12">Y-94</strain>
    </source>
</reference>
<evidence type="ECO:0000256" key="9">
    <source>
        <dbReference type="SAM" id="SignalP"/>
    </source>
</evidence>
<dbReference type="GO" id="GO:0005351">
    <property type="term" value="F:carbohydrate:proton symporter activity"/>
    <property type="evidence" value="ECO:0007669"/>
    <property type="project" value="TreeGrafter"/>
</dbReference>
<dbReference type="GO" id="GO:0016020">
    <property type="term" value="C:membrane"/>
    <property type="evidence" value="ECO:0007669"/>
    <property type="project" value="UniProtKB-SubCell"/>
</dbReference>
<accession>A0A6V8H1P4</accession>
<dbReference type="InterPro" id="IPR003663">
    <property type="entry name" value="Sugar/inositol_transpt"/>
</dbReference>
<comment type="similarity">
    <text evidence="2 7">Belongs to the major facilitator superfamily. Sugar transporter (TC 2.A.1.1) family.</text>
</comment>
<feature type="transmembrane region" description="Helical" evidence="8">
    <location>
        <begin position="124"/>
        <end position="143"/>
    </location>
</feature>
<dbReference type="Pfam" id="PF00083">
    <property type="entry name" value="Sugar_tr"/>
    <property type="match status" value="1"/>
</dbReference>
<feature type="domain" description="Major facilitator superfamily (MFS) profile" evidence="10">
    <location>
        <begin position="18"/>
        <end position="470"/>
    </location>
</feature>
<keyword evidence="12" id="KW-1185">Reference proteome</keyword>
<dbReference type="SUPFAM" id="SSF103473">
    <property type="entry name" value="MFS general substrate transporter"/>
    <property type="match status" value="1"/>
</dbReference>
<dbReference type="NCBIfam" id="TIGR00879">
    <property type="entry name" value="SP"/>
    <property type="match status" value="1"/>
</dbReference>
<comment type="caution">
    <text evidence="11">The sequence shown here is derived from an EMBL/GenBank/DDBJ whole genome shotgun (WGS) entry which is preliminary data.</text>
</comment>
<dbReference type="Proteomes" id="UP000053095">
    <property type="component" value="Unassembled WGS sequence"/>
</dbReference>
<evidence type="ECO:0000256" key="2">
    <source>
        <dbReference type="ARBA" id="ARBA00010992"/>
    </source>
</evidence>
<keyword evidence="6 8" id="KW-0472">Membrane</keyword>
<keyword evidence="9" id="KW-0732">Signal</keyword>
<gene>
    <name evidence="11" type="ORF">TCE0_017f03395</name>
</gene>
<proteinExistence type="inferred from homology"/>
<evidence type="ECO:0000256" key="1">
    <source>
        <dbReference type="ARBA" id="ARBA00004141"/>
    </source>
</evidence>
<protein>
    <recommendedName>
        <fullName evidence="10">Major facilitator superfamily (MFS) profile domain-containing protein</fullName>
    </recommendedName>
</protein>
<evidence type="ECO:0000313" key="11">
    <source>
        <dbReference type="EMBL" id="GAM35227.1"/>
    </source>
</evidence>
<evidence type="ECO:0000256" key="4">
    <source>
        <dbReference type="ARBA" id="ARBA00022692"/>
    </source>
</evidence>
<dbReference type="AlphaFoldDB" id="A0A6V8H1P4"/>
<feature type="signal peptide" evidence="9">
    <location>
        <begin position="1"/>
        <end position="25"/>
    </location>
</feature>
<dbReference type="EMBL" id="DF933813">
    <property type="protein sequence ID" value="GAM35227.1"/>
    <property type="molecule type" value="Genomic_DNA"/>
</dbReference>
<sequence>MTNLRGSMASISPVLIFSCFSLLVGDMLFGYDTASFGGILANTGFINQFGTYNSKTKAYAISSTHTSLLSSLPFIGKWIGCLVAGPAIERYGHRMVFYILSAISIIGIIIEITAAGTAHGTGRYAQFVVGRIIVYISVGLVEVDITTYQSEIVPAAFRGFVVVSLQLFLNAGTIVATGINRAFSTDTSSVGWKTVTGIQFTFSVLIVICAYFIPNSPRWLLSKDREEEAVAALRRLRSHGDFESGRCDEEIQAIRLSLQESVHKAPWTDMFRGTNVRRTMLVIVYYFFQQTTGQAFVSTYQTTFYKTNGYAAEAFTYPVINSCLGFLSVLPGMYFVDKFGRRPSLMTSYFFQAFWMFLLAGLGERTGNTSTTKNMIVASFMLYSFFYNMGGASIPYLLGAEIPNSALREKTQSLGASWNVIWAFVTNFVIPYIISSIHFQIGWVFGSISIGYTLEEIDAIFAIPFNPFQKTKDQVDAINRSRVQHEIADDNKQTAIHEEITA</sequence>
<dbReference type="InterPro" id="IPR050360">
    <property type="entry name" value="MFS_Sugar_Transporters"/>
</dbReference>
<feature type="transmembrane region" description="Helical" evidence="8">
    <location>
        <begin position="314"/>
        <end position="334"/>
    </location>
</feature>
<keyword evidence="4 8" id="KW-0812">Transmembrane</keyword>
<feature type="transmembrane region" description="Helical" evidence="8">
    <location>
        <begin position="95"/>
        <end position="118"/>
    </location>
</feature>
<keyword evidence="3 7" id="KW-0813">Transport</keyword>
<feature type="transmembrane region" description="Helical" evidence="8">
    <location>
        <begin position="416"/>
        <end position="434"/>
    </location>
</feature>
<dbReference type="PANTHER" id="PTHR48022:SF77">
    <property type="entry name" value="MAJOR FACILITATOR SUPERFAMILY (MFS) PROFILE DOMAIN-CONTAINING PROTEIN"/>
    <property type="match status" value="1"/>
</dbReference>
<evidence type="ECO:0000256" key="3">
    <source>
        <dbReference type="ARBA" id="ARBA00022448"/>
    </source>
</evidence>
<evidence type="ECO:0000256" key="6">
    <source>
        <dbReference type="ARBA" id="ARBA00023136"/>
    </source>
</evidence>
<feature type="transmembrane region" description="Helical" evidence="8">
    <location>
        <begin position="191"/>
        <end position="213"/>
    </location>
</feature>
<feature type="transmembrane region" description="Helical" evidence="8">
    <location>
        <begin position="155"/>
        <end position="179"/>
    </location>
</feature>
<feature type="transmembrane region" description="Helical" evidence="8">
    <location>
        <begin position="68"/>
        <end position="88"/>
    </location>
</feature>
<evidence type="ECO:0000256" key="5">
    <source>
        <dbReference type="ARBA" id="ARBA00022989"/>
    </source>
</evidence>
<evidence type="ECO:0000256" key="7">
    <source>
        <dbReference type="RuleBase" id="RU003346"/>
    </source>
</evidence>
<dbReference type="PROSITE" id="PS50850">
    <property type="entry name" value="MFS"/>
    <property type="match status" value="1"/>
</dbReference>
<comment type="subcellular location">
    <subcellularLocation>
        <location evidence="1">Membrane</location>
        <topology evidence="1">Multi-pass membrane protein</topology>
    </subcellularLocation>
</comment>
<dbReference type="PANTHER" id="PTHR48022">
    <property type="entry name" value="PLASTIDIC GLUCOSE TRANSPORTER 4"/>
    <property type="match status" value="1"/>
</dbReference>
<dbReference type="InterPro" id="IPR020846">
    <property type="entry name" value="MFS_dom"/>
</dbReference>
<dbReference type="InterPro" id="IPR005829">
    <property type="entry name" value="Sugar_transporter_CS"/>
</dbReference>
<name>A0A6V8H1P4_TALPI</name>
<evidence type="ECO:0000256" key="8">
    <source>
        <dbReference type="SAM" id="Phobius"/>
    </source>
</evidence>
<organism evidence="11 12">
    <name type="scientific">Talaromyces pinophilus</name>
    <name type="common">Penicillium pinophilum</name>
    <dbReference type="NCBI Taxonomy" id="128442"/>
    <lineage>
        <taxon>Eukaryota</taxon>
        <taxon>Fungi</taxon>
        <taxon>Dikarya</taxon>
        <taxon>Ascomycota</taxon>
        <taxon>Pezizomycotina</taxon>
        <taxon>Eurotiomycetes</taxon>
        <taxon>Eurotiomycetidae</taxon>
        <taxon>Eurotiales</taxon>
        <taxon>Trichocomaceae</taxon>
        <taxon>Talaromyces</taxon>
        <taxon>Talaromyces sect. Talaromyces</taxon>
    </lineage>
</organism>
<evidence type="ECO:0000313" key="12">
    <source>
        <dbReference type="Proteomes" id="UP000053095"/>
    </source>
</evidence>